<evidence type="ECO:0000313" key="13">
    <source>
        <dbReference type="EMBL" id="CDY34240.1"/>
    </source>
</evidence>
<dbReference type="InterPro" id="IPR044600">
    <property type="entry name" value="ATL1/ATL16-like"/>
</dbReference>
<dbReference type="InterPro" id="IPR001841">
    <property type="entry name" value="Znf_RING"/>
</dbReference>
<proteinExistence type="predicted"/>
<dbReference type="Proteomes" id="UP000028999">
    <property type="component" value="Unassembled WGS sequence"/>
</dbReference>
<feature type="transmembrane region" description="Helical" evidence="10">
    <location>
        <begin position="6"/>
        <end position="27"/>
    </location>
</feature>
<dbReference type="GO" id="GO:0008270">
    <property type="term" value="F:zinc ion binding"/>
    <property type="evidence" value="ECO:0007669"/>
    <property type="project" value="UniProtKB-KW"/>
</dbReference>
<evidence type="ECO:0000313" key="14">
    <source>
        <dbReference type="Proteomes" id="UP000028999"/>
    </source>
</evidence>
<evidence type="ECO:0000256" key="6">
    <source>
        <dbReference type="ARBA" id="ARBA00022771"/>
    </source>
</evidence>
<dbReference type="STRING" id="3708.A0A078H6P3"/>
<dbReference type="SUPFAM" id="SSF57850">
    <property type="entry name" value="RING/U-box"/>
    <property type="match status" value="1"/>
</dbReference>
<keyword evidence="10" id="KW-0472">Membrane</keyword>
<dbReference type="EMBL" id="HG994355">
    <property type="protein sequence ID" value="CAF2153485.1"/>
    <property type="molecule type" value="Genomic_DNA"/>
</dbReference>
<keyword evidence="10" id="KW-1133">Transmembrane helix</keyword>
<evidence type="ECO:0000256" key="1">
    <source>
        <dbReference type="ARBA" id="ARBA00000900"/>
    </source>
</evidence>
<dbReference type="GO" id="GO:0016567">
    <property type="term" value="P:protein ubiquitination"/>
    <property type="evidence" value="ECO:0007669"/>
    <property type="project" value="InterPro"/>
</dbReference>
<dbReference type="Gene3D" id="3.30.40.10">
    <property type="entry name" value="Zinc/RING finger domain, C3HC4 (zinc finger)"/>
    <property type="match status" value="1"/>
</dbReference>
<protein>
    <recommendedName>
        <fullName evidence="3">RING-type E3 ubiquitin transferase</fullName>
        <ecNumber evidence="3">2.3.2.27</ecNumber>
    </recommendedName>
</protein>
<reference evidence="13 14" key="1">
    <citation type="journal article" date="2014" name="Science">
        <title>Plant genetics. Early allopolyploid evolution in the post-Neolithic Brassica napus oilseed genome.</title>
        <authorList>
            <person name="Chalhoub B."/>
            <person name="Denoeud F."/>
            <person name="Liu S."/>
            <person name="Parkin I.A."/>
            <person name="Tang H."/>
            <person name="Wang X."/>
            <person name="Chiquet J."/>
            <person name="Belcram H."/>
            <person name="Tong C."/>
            <person name="Samans B."/>
            <person name="Correa M."/>
            <person name="Da Silva C."/>
            <person name="Just J."/>
            <person name="Falentin C."/>
            <person name="Koh C.S."/>
            <person name="Le Clainche I."/>
            <person name="Bernard M."/>
            <person name="Bento P."/>
            <person name="Noel B."/>
            <person name="Labadie K."/>
            <person name="Alberti A."/>
            <person name="Charles M."/>
            <person name="Arnaud D."/>
            <person name="Guo H."/>
            <person name="Daviaud C."/>
            <person name="Alamery S."/>
            <person name="Jabbari K."/>
            <person name="Zhao M."/>
            <person name="Edger P.P."/>
            <person name="Chelaifa H."/>
            <person name="Tack D."/>
            <person name="Lassalle G."/>
            <person name="Mestiri I."/>
            <person name="Schnel N."/>
            <person name="Le Paslier M.C."/>
            <person name="Fan G."/>
            <person name="Renault V."/>
            <person name="Bayer P.E."/>
            <person name="Golicz A.A."/>
            <person name="Manoli S."/>
            <person name="Lee T.H."/>
            <person name="Thi V.H."/>
            <person name="Chalabi S."/>
            <person name="Hu Q."/>
            <person name="Fan C."/>
            <person name="Tollenaere R."/>
            <person name="Lu Y."/>
            <person name="Battail C."/>
            <person name="Shen J."/>
            <person name="Sidebottom C.H."/>
            <person name="Wang X."/>
            <person name="Canaguier A."/>
            <person name="Chauveau A."/>
            <person name="Berard A."/>
            <person name="Deniot G."/>
            <person name="Guan M."/>
            <person name="Liu Z."/>
            <person name="Sun F."/>
            <person name="Lim Y.P."/>
            <person name="Lyons E."/>
            <person name="Town C.D."/>
            <person name="Bancroft I."/>
            <person name="Wang X."/>
            <person name="Meng J."/>
            <person name="Ma J."/>
            <person name="Pires J.C."/>
            <person name="King G.J."/>
            <person name="Brunel D."/>
            <person name="Delourme R."/>
            <person name="Renard M."/>
            <person name="Aury J.M."/>
            <person name="Adams K.L."/>
            <person name="Batley J."/>
            <person name="Snowdon R.J."/>
            <person name="Tost J."/>
            <person name="Edwards D."/>
            <person name="Zhou Y."/>
            <person name="Hua W."/>
            <person name="Sharpe A.G."/>
            <person name="Paterson A.H."/>
            <person name="Guan C."/>
            <person name="Wincker P."/>
        </authorList>
    </citation>
    <scope>NUCLEOTIDE SEQUENCE [LARGE SCALE GENOMIC DNA]</scope>
    <source>
        <strain evidence="14">cv. Darmor-bzh</strain>
    </source>
</reference>
<keyword evidence="5" id="KW-0479">Metal-binding</keyword>
<name>A0A078H6P3_BRANA</name>
<evidence type="ECO:0000256" key="10">
    <source>
        <dbReference type="SAM" id="Phobius"/>
    </source>
</evidence>
<evidence type="ECO:0000256" key="4">
    <source>
        <dbReference type="ARBA" id="ARBA00022679"/>
    </source>
</evidence>
<keyword evidence="8" id="KW-0862">Zinc</keyword>
<gene>
    <name evidence="13" type="primary">BnaA01g24570D</name>
    <name evidence="12" type="ORF">DARMORV10_A01P32520.1</name>
    <name evidence="13" type="ORF">GSBRNA2T00056252001</name>
</gene>
<dbReference type="PROSITE" id="PS50089">
    <property type="entry name" value="ZF_RING_2"/>
    <property type="match status" value="1"/>
</dbReference>
<organism evidence="13 14">
    <name type="scientific">Brassica napus</name>
    <name type="common">Rape</name>
    <dbReference type="NCBI Taxonomy" id="3708"/>
    <lineage>
        <taxon>Eukaryota</taxon>
        <taxon>Viridiplantae</taxon>
        <taxon>Streptophyta</taxon>
        <taxon>Embryophyta</taxon>
        <taxon>Tracheophyta</taxon>
        <taxon>Spermatophyta</taxon>
        <taxon>Magnoliopsida</taxon>
        <taxon>eudicotyledons</taxon>
        <taxon>Gunneridae</taxon>
        <taxon>Pentapetalae</taxon>
        <taxon>rosids</taxon>
        <taxon>malvids</taxon>
        <taxon>Brassicales</taxon>
        <taxon>Brassicaceae</taxon>
        <taxon>Brassiceae</taxon>
        <taxon>Brassica</taxon>
    </lineage>
</organism>
<dbReference type="PaxDb" id="3708-A0A078H6P3"/>
<dbReference type="EC" id="2.3.2.27" evidence="3"/>
<keyword evidence="7" id="KW-0833">Ubl conjugation pathway</keyword>
<evidence type="ECO:0000256" key="2">
    <source>
        <dbReference type="ARBA" id="ARBA00004906"/>
    </source>
</evidence>
<dbReference type="InterPro" id="IPR013083">
    <property type="entry name" value="Znf_RING/FYVE/PHD"/>
</dbReference>
<dbReference type="EMBL" id="LK032331">
    <property type="protein sequence ID" value="CDY34240.1"/>
    <property type="molecule type" value="Genomic_DNA"/>
</dbReference>
<comment type="pathway">
    <text evidence="2">Protein modification; protein ubiquitination.</text>
</comment>
<reference evidence="12" key="3">
    <citation type="submission" date="2021-01" db="EMBL/GenBank/DDBJ databases">
        <authorList>
            <consortium name="Genoscope - CEA"/>
            <person name="William W."/>
        </authorList>
    </citation>
    <scope>NUCLEOTIDE SEQUENCE</scope>
</reference>
<keyword evidence="10" id="KW-0812">Transmembrane</keyword>
<evidence type="ECO:0000313" key="12">
    <source>
        <dbReference type="EMBL" id="CAF2153485.1"/>
    </source>
</evidence>
<evidence type="ECO:0000256" key="7">
    <source>
        <dbReference type="ARBA" id="ARBA00022786"/>
    </source>
</evidence>
<evidence type="ECO:0000256" key="8">
    <source>
        <dbReference type="ARBA" id="ARBA00022833"/>
    </source>
</evidence>
<keyword evidence="14" id="KW-1185">Reference proteome</keyword>
<dbReference type="Gramene" id="CDY34240">
    <property type="protein sequence ID" value="CDY34240"/>
    <property type="gene ID" value="GSBRNA2T00056252001"/>
</dbReference>
<feature type="domain" description="RING-type" evidence="11">
    <location>
        <begin position="79"/>
        <end position="118"/>
    </location>
</feature>
<dbReference type="AlphaFoldDB" id="A0A078H6P3"/>
<dbReference type="Pfam" id="PF13639">
    <property type="entry name" value="zf-RING_2"/>
    <property type="match status" value="1"/>
</dbReference>
<reference evidence="13" key="2">
    <citation type="submission" date="2014-06" db="EMBL/GenBank/DDBJ databases">
        <authorList>
            <person name="Genoscope - CEA"/>
        </authorList>
    </citation>
    <scope>NUCLEOTIDE SEQUENCE</scope>
</reference>
<evidence type="ECO:0000256" key="9">
    <source>
        <dbReference type="PROSITE-ProRule" id="PRU00175"/>
    </source>
</evidence>
<dbReference type="PANTHER" id="PTHR46913:SF13">
    <property type="entry name" value="RING-TYPE E3 UBIQUITIN TRANSFERASE"/>
    <property type="match status" value="1"/>
</dbReference>
<dbReference type="Proteomes" id="UP001295469">
    <property type="component" value="Chromosome A01"/>
</dbReference>
<comment type="catalytic activity">
    <reaction evidence="1">
        <text>S-ubiquitinyl-[E2 ubiquitin-conjugating enzyme]-L-cysteine + [acceptor protein]-L-lysine = [E2 ubiquitin-conjugating enzyme]-L-cysteine + N(6)-ubiquitinyl-[acceptor protein]-L-lysine.</text>
        <dbReference type="EC" id="2.3.2.27"/>
    </reaction>
</comment>
<dbReference type="PANTHER" id="PTHR46913">
    <property type="entry name" value="RING-H2 FINGER PROTEIN ATL16"/>
    <property type="match status" value="1"/>
</dbReference>
<keyword evidence="4" id="KW-0808">Transferase</keyword>
<accession>A0A078H6P3</accession>
<evidence type="ECO:0000256" key="3">
    <source>
        <dbReference type="ARBA" id="ARBA00012483"/>
    </source>
</evidence>
<evidence type="ECO:0000259" key="11">
    <source>
        <dbReference type="PROSITE" id="PS50089"/>
    </source>
</evidence>
<dbReference type="GO" id="GO:0061630">
    <property type="term" value="F:ubiquitin protein ligase activity"/>
    <property type="evidence" value="ECO:0007669"/>
    <property type="project" value="UniProtKB-EC"/>
</dbReference>
<sequence length="175" mass="19494">MDFQIIAAGVIGFLAAAFLLVTCYVVVDKCWRRNDIHDGVSSSGGLSNDRDDDHFMFYSPEFRTSEEEEEEEENISQQCSACLNEFHVNETVRVIPHCVHLFHVDCVDPKNVSCPLCQTRFSCDSSLPADEITAPNNSPVNALHTVVIRGEDEYEVIEIGIWNGSTSSDGEVSLF</sequence>
<evidence type="ECO:0000256" key="5">
    <source>
        <dbReference type="ARBA" id="ARBA00022723"/>
    </source>
</evidence>
<keyword evidence="6 9" id="KW-0863">Zinc-finger</keyword>